<accession>A0ABU9BIM3</accession>
<keyword evidence="3" id="KW-1185">Reference proteome</keyword>
<evidence type="ECO:0000256" key="1">
    <source>
        <dbReference type="SAM" id="SignalP"/>
    </source>
</evidence>
<feature type="signal peptide" evidence="1">
    <location>
        <begin position="1"/>
        <end position="23"/>
    </location>
</feature>
<evidence type="ECO:0000313" key="2">
    <source>
        <dbReference type="EMBL" id="MEK8028815.1"/>
    </source>
</evidence>
<proteinExistence type="predicted"/>
<evidence type="ECO:0008006" key="4">
    <source>
        <dbReference type="Google" id="ProtNLM"/>
    </source>
</evidence>
<keyword evidence="1" id="KW-0732">Signal</keyword>
<comment type="caution">
    <text evidence="2">The sequence shown here is derived from an EMBL/GenBank/DDBJ whole genome shotgun (WGS) entry which is preliminary data.</text>
</comment>
<name>A0ABU9BIM3_9BURK</name>
<dbReference type="EMBL" id="JBBUTF010000031">
    <property type="protein sequence ID" value="MEK8028815.1"/>
    <property type="molecule type" value="Genomic_DNA"/>
</dbReference>
<evidence type="ECO:0000313" key="3">
    <source>
        <dbReference type="Proteomes" id="UP001368500"/>
    </source>
</evidence>
<sequence length="202" mass="19881">MFTHPIVGLLSALAALSIGTAHATTIYTQATGTGAIASPGSFEVQFAGNGATTATLAFTLEGYGSLDGNHSVYGDVFHLTINGTEVYTGSFAMGGLGANAVSLDLLGATVDTSATGGGLNWSGGHVGFSVDFALQSGINTVTFGYTGFGQTVGDEAWGIRDGVVNAVSTASTVPEPASLALMLAGLGVVGAGAGAGAGRRRT</sequence>
<gene>
    <name evidence="2" type="ORF">AACH11_22880</name>
</gene>
<protein>
    <recommendedName>
        <fullName evidence="4">PEP-CTERM sorting domain-containing protein</fullName>
    </recommendedName>
</protein>
<dbReference type="Proteomes" id="UP001368500">
    <property type="component" value="Unassembled WGS sequence"/>
</dbReference>
<dbReference type="RefSeq" id="WP_341376602.1">
    <property type="nucleotide sequence ID" value="NZ_JBBUTF010000031.1"/>
</dbReference>
<reference evidence="2 3" key="1">
    <citation type="submission" date="2024-04" db="EMBL/GenBank/DDBJ databases">
        <title>Novel species of the genus Ideonella isolated from streams.</title>
        <authorList>
            <person name="Lu H."/>
        </authorList>
    </citation>
    <scope>NUCLEOTIDE SEQUENCE [LARGE SCALE GENOMIC DNA]</scope>
    <source>
        <strain evidence="2 3">BYS139W</strain>
    </source>
</reference>
<organism evidence="2 3">
    <name type="scientific">Pseudaquabacterium rugosum</name>
    <dbReference type="NCBI Taxonomy" id="2984194"/>
    <lineage>
        <taxon>Bacteria</taxon>
        <taxon>Pseudomonadati</taxon>
        <taxon>Pseudomonadota</taxon>
        <taxon>Betaproteobacteria</taxon>
        <taxon>Burkholderiales</taxon>
        <taxon>Sphaerotilaceae</taxon>
        <taxon>Pseudaquabacterium</taxon>
    </lineage>
</organism>
<feature type="chain" id="PRO_5045137856" description="PEP-CTERM sorting domain-containing protein" evidence="1">
    <location>
        <begin position="24"/>
        <end position="202"/>
    </location>
</feature>